<evidence type="ECO:0000313" key="2">
    <source>
        <dbReference type="Proteomes" id="UP000719412"/>
    </source>
</evidence>
<dbReference type="AlphaFoldDB" id="A0A8J6LH56"/>
<proteinExistence type="predicted"/>
<dbReference type="Proteomes" id="UP000719412">
    <property type="component" value="Unassembled WGS sequence"/>
</dbReference>
<evidence type="ECO:0000313" key="1">
    <source>
        <dbReference type="EMBL" id="KAH0819038.1"/>
    </source>
</evidence>
<reference evidence="1" key="2">
    <citation type="submission" date="2021-08" db="EMBL/GenBank/DDBJ databases">
        <authorList>
            <person name="Eriksson T."/>
        </authorList>
    </citation>
    <scope>NUCLEOTIDE SEQUENCE</scope>
    <source>
        <strain evidence="1">Stoneville</strain>
        <tissue evidence="1">Whole head</tissue>
    </source>
</reference>
<comment type="caution">
    <text evidence="1">The sequence shown here is derived from an EMBL/GenBank/DDBJ whole genome shotgun (WGS) entry which is preliminary data.</text>
</comment>
<name>A0A8J6LH56_TENMO</name>
<protein>
    <submittedName>
        <fullName evidence="1">Uncharacterized protein</fullName>
    </submittedName>
</protein>
<dbReference type="EMBL" id="JABDTM020015836">
    <property type="protein sequence ID" value="KAH0819038.1"/>
    <property type="molecule type" value="Genomic_DNA"/>
</dbReference>
<organism evidence="1 2">
    <name type="scientific">Tenebrio molitor</name>
    <name type="common">Yellow mealworm beetle</name>
    <dbReference type="NCBI Taxonomy" id="7067"/>
    <lineage>
        <taxon>Eukaryota</taxon>
        <taxon>Metazoa</taxon>
        <taxon>Ecdysozoa</taxon>
        <taxon>Arthropoda</taxon>
        <taxon>Hexapoda</taxon>
        <taxon>Insecta</taxon>
        <taxon>Pterygota</taxon>
        <taxon>Neoptera</taxon>
        <taxon>Endopterygota</taxon>
        <taxon>Coleoptera</taxon>
        <taxon>Polyphaga</taxon>
        <taxon>Cucujiformia</taxon>
        <taxon>Tenebrionidae</taxon>
        <taxon>Tenebrio</taxon>
    </lineage>
</organism>
<gene>
    <name evidence="1" type="ORF">GEV33_003753</name>
</gene>
<sequence length="231" mass="27089">MFSIENSLVELVEELDADGQGVQAQMFTTSLKMYEETLEICKQVTTIVSEQQTDEYEEFIKKLKFLLDLGRSRLKQKLAVLRKPPLGKVFEEYSVWRRKNEEIVIVTEKPSRMERYKRQAIKCFDTLTIQDCESEIGKEKTLYLSRIKTNQIVANFRSNCPYDDISYNWMIKDEYKVVLTSNNSHNVLLLKPFALEIGSYGMQVEARVVRDGTKQEYAVVIFFQYKSKIRT</sequence>
<accession>A0A8J6LH56</accession>
<keyword evidence="2" id="KW-1185">Reference proteome</keyword>
<reference evidence="1" key="1">
    <citation type="journal article" date="2020" name="J Insects Food Feed">
        <title>The yellow mealworm (Tenebrio molitor) genome: a resource for the emerging insects as food and feed industry.</title>
        <authorList>
            <person name="Eriksson T."/>
            <person name="Andere A."/>
            <person name="Kelstrup H."/>
            <person name="Emery V."/>
            <person name="Picard C."/>
        </authorList>
    </citation>
    <scope>NUCLEOTIDE SEQUENCE</scope>
    <source>
        <strain evidence="1">Stoneville</strain>
        <tissue evidence="1">Whole head</tissue>
    </source>
</reference>